<dbReference type="PANTHER" id="PTHR44169:SF6">
    <property type="entry name" value="NADPH-DEPENDENT 1-ACYLDIHYDROXYACETONE PHOSPHATE REDUCTASE"/>
    <property type="match status" value="1"/>
</dbReference>
<keyword evidence="2" id="KW-0560">Oxidoreductase</keyword>
<dbReference type="RefSeq" id="WP_144653084.1">
    <property type="nucleotide sequence ID" value="NZ_VNFK01000025.1"/>
</dbReference>
<dbReference type="GO" id="GO:0016491">
    <property type="term" value="F:oxidoreductase activity"/>
    <property type="evidence" value="ECO:0007669"/>
    <property type="project" value="UniProtKB-KW"/>
</dbReference>
<protein>
    <submittedName>
        <fullName evidence="5">SDR family oxidoreductase</fullName>
    </submittedName>
</protein>
<dbReference type="SUPFAM" id="SSF51735">
    <property type="entry name" value="NAD(P)-binding Rossmann-fold domains"/>
    <property type="match status" value="1"/>
</dbReference>
<dbReference type="InterPro" id="IPR057326">
    <property type="entry name" value="KR_dom"/>
</dbReference>
<dbReference type="NCBIfam" id="NF006119">
    <property type="entry name" value="PRK08264.1-5"/>
    <property type="match status" value="1"/>
</dbReference>
<dbReference type="SMART" id="SM00822">
    <property type="entry name" value="PKS_KR"/>
    <property type="match status" value="1"/>
</dbReference>
<dbReference type="PRINTS" id="PR00081">
    <property type="entry name" value="GDHRDH"/>
</dbReference>
<name>A0A558GN78_PAENT</name>
<dbReference type="PANTHER" id="PTHR44169">
    <property type="entry name" value="NADPH-DEPENDENT 1-ACYLDIHYDROXYACETONE PHOSPHATE REDUCTASE"/>
    <property type="match status" value="1"/>
</dbReference>
<organism evidence="5 6">
    <name type="scientific">Paenarthrobacter nitroguajacolicus</name>
    <name type="common">Arthrobacter nitroguajacolicus</name>
    <dbReference type="NCBI Taxonomy" id="211146"/>
    <lineage>
        <taxon>Bacteria</taxon>
        <taxon>Bacillati</taxon>
        <taxon>Actinomycetota</taxon>
        <taxon>Actinomycetes</taxon>
        <taxon>Micrococcales</taxon>
        <taxon>Micrococcaceae</taxon>
        <taxon>Paenarthrobacter</taxon>
    </lineage>
</organism>
<evidence type="ECO:0000256" key="3">
    <source>
        <dbReference type="RuleBase" id="RU000363"/>
    </source>
</evidence>
<evidence type="ECO:0000313" key="6">
    <source>
        <dbReference type="Proteomes" id="UP000316500"/>
    </source>
</evidence>
<dbReference type="Proteomes" id="UP000316500">
    <property type="component" value="Unassembled WGS sequence"/>
</dbReference>
<dbReference type="InterPro" id="IPR002347">
    <property type="entry name" value="SDR_fam"/>
</dbReference>
<reference evidence="5 6" key="1">
    <citation type="submission" date="2019-07" db="EMBL/GenBank/DDBJ databases">
        <title>Diversity of Bacteria from Kongsfjorden, Arctic.</title>
        <authorList>
            <person name="Yu Y."/>
        </authorList>
    </citation>
    <scope>NUCLEOTIDE SEQUENCE [LARGE SCALE GENOMIC DNA]</scope>
    <source>
        <strain evidence="5 6">SM1928</strain>
    </source>
</reference>
<evidence type="ECO:0000259" key="4">
    <source>
        <dbReference type="SMART" id="SM00822"/>
    </source>
</evidence>
<dbReference type="OrthoDB" id="3212478at2"/>
<evidence type="ECO:0000256" key="1">
    <source>
        <dbReference type="ARBA" id="ARBA00006484"/>
    </source>
</evidence>
<dbReference type="PRINTS" id="PR00080">
    <property type="entry name" value="SDRFAMILY"/>
</dbReference>
<comment type="similarity">
    <text evidence="1 3">Belongs to the short-chain dehydrogenases/reductases (SDR) family.</text>
</comment>
<gene>
    <name evidence="5" type="ORF">FQP90_21390</name>
</gene>
<sequence>MSLLAGAVVLVTGANGGLGRELVEQALARGAAKVYATARRPQEWSDSRVVPLALDVTNPDSIRTAVTQAQDVTVLINNAGISVESDTFLTLSDEKFREIMETNFFGPVALIRAFAPVLAASGSSAVLNIHSVLSWIALTGAYSASKAGLWSATNSFRQELAPQGTQVTGVHVGYMDTAMAKGVNAPKTSAEEAARKSFDGLEQGDYEVIVDEISAGVKLGLSGPISDLYPALAASTPV</sequence>
<proteinExistence type="inferred from homology"/>
<feature type="domain" description="Ketoreductase" evidence="4">
    <location>
        <begin position="7"/>
        <end position="153"/>
    </location>
</feature>
<dbReference type="Gene3D" id="3.40.50.720">
    <property type="entry name" value="NAD(P)-binding Rossmann-like Domain"/>
    <property type="match status" value="1"/>
</dbReference>
<evidence type="ECO:0000256" key="2">
    <source>
        <dbReference type="ARBA" id="ARBA00023002"/>
    </source>
</evidence>
<dbReference type="InterPro" id="IPR036291">
    <property type="entry name" value="NAD(P)-bd_dom_sf"/>
</dbReference>
<dbReference type="Pfam" id="PF00106">
    <property type="entry name" value="adh_short"/>
    <property type="match status" value="1"/>
</dbReference>
<comment type="caution">
    <text evidence="5">The sequence shown here is derived from an EMBL/GenBank/DDBJ whole genome shotgun (WGS) entry which is preliminary data.</text>
</comment>
<evidence type="ECO:0000313" key="5">
    <source>
        <dbReference type="EMBL" id="TVU58350.1"/>
    </source>
</evidence>
<dbReference type="EMBL" id="VNFK01000025">
    <property type="protein sequence ID" value="TVU58350.1"/>
    <property type="molecule type" value="Genomic_DNA"/>
</dbReference>
<dbReference type="AlphaFoldDB" id="A0A558GN78"/>
<accession>A0A558GN78</accession>